<dbReference type="OrthoDB" id="1123055at2"/>
<reference evidence="3 4" key="2">
    <citation type="journal article" date="2012" name="Environ. Microbiol.">
        <title>Characterization of the first alginolytic operons in a marine bacterium: from their emergence in marine Flavobacteriia to their independent transfers to marine Proteobacteria and human gut Bacteroides.</title>
        <authorList>
            <person name="Thomas F."/>
            <person name="Barbeyron T."/>
            <person name="Tonon T."/>
            <person name="Genicot S."/>
            <person name="Czjzek M."/>
            <person name="Michel G."/>
        </authorList>
    </citation>
    <scope>NUCLEOTIDE SEQUENCE [LARGE SCALE GENOMIC DNA]</scope>
    <source>
        <strain evidence="4">DSM 12802 / CCUG 47099 / CIP 106680 / NCIMB 13871 / Dsij</strain>
    </source>
</reference>
<evidence type="ECO:0000256" key="1">
    <source>
        <dbReference type="SAM" id="MobiDB-lite"/>
    </source>
</evidence>
<protein>
    <submittedName>
        <fullName evidence="3">Conserved hypothetical membrane protein</fullName>
    </submittedName>
</protein>
<dbReference type="Pfam" id="PF16118">
    <property type="entry name" value="DUF4834"/>
    <property type="match status" value="1"/>
</dbReference>
<dbReference type="KEGG" id="zga:ZOBELLIA_4058"/>
<keyword evidence="2" id="KW-0472">Membrane</keyword>
<keyword evidence="2" id="KW-1133">Transmembrane helix</keyword>
<feature type="transmembrane region" description="Helical" evidence="2">
    <location>
        <begin position="6"/>
        <end position="25"/>
    </location>
</feature>
<reference evidence="4" key="1">
    <citation type="submission" date="2009-07" db="EMBL/GenBank/DDBJ databases">
        <title>Complete genome sequence of Zobellia galactanivorans Dsij.</title>
        <authorList>
            <consortium name="Genoscope - CEA"/>
        </authorList>
    </citation>
    <scope>NUCLEOTIDE SEQUENCE [LARGE SCALE GENOMIC DNA]</scope>
    <source>
        <strain evidence="4">DSM 12802 / CCUG 47099 / CIP 106680 / NCIMB 13871 / Dsij</strain>
    </source>
</reference>
<evidence type="ECO:0000256" key="2">
    <source>
        <dbReference type="SAM" id="Phobius"/>
    </source>
</evidence>
<dbReference type="PATRIC" id="fig|63186.3.peg.3971"/>
<dbReference type="RefSeq" id="WP_013995382.1">
    <property type="nucleotide sequence ID" value="NC_015844.1"/>
</dbReference>
<evidence type="ECO:0000313" key="4">
    <source>
        <dbReference type="Proteomes" id="UP000008898"/>
    </source>
</evidence>
<sequence length="87" mass="10024">MAFLKTILIIVLIYYLFKLVVKMFAPKIFGYAARKTQEHFNEKFGGFAQQEQATQERVGDVIIEKKPSKGSKSNNKVGDYIDFEEVE</sequence>
<organism evidence="3 4">
    <name type="scientific">Zobellia galactanivorans (strain DSM 12802 / CCUG 47099 / CIP 106680 / NCIMB 13871 / Dsij)</name>
    <dbReference type="NCBI Taxonomy" id="63186"/>
    <lineage>
        <taxon>Bacteria</taxon>
        <taxon>Pseudomonadati</taxon>
        <taxon>Bacteroidota</taxon>
        <taxon>Flavobacteriia</taxon>
        <taxon>Flavobacteriales</taxon>
        <taxon>Flavobacteriaceae</taxon>
        <taxon>Zobellia</taxon>
    </lineage>
</organism>
<accession>G0L2T9</accession>
<keyword evidence="2" id="KW-0812">Transmembrane</keyword>
<dbReference type="Proteomes" id="UP000008898">
    <property type="component" value="Chromosome"/>
</dbReference>
<dbReference type="InterPro" id="IPR032272">
    <property type="entry name" value="DUF4834"/>
</dbReference>
<gene>
    <name evidence="3" type="ordered locus">zobellia_4058</name>
</gene>
<keyword evidence="4" id="KW-1185">Reference proteome</keyword>
<dbReference type="HOGENOM" id="CLU_157095_0_1_10"/>
<dbReference type="EMBL" id="FP476056">
    <property type="protein sequence ID" value="CAZ98194.1"/>
    <property type="molecule type" value="Genomic_DNA"/>
</dbReference>
<evidence type="ECO:0000313" key="3">
    <source>
        <dbReference type="EMBL" id="CAZ98194.1"/>
    </source>
</evidence>
<name>G0L2T9_ZOBGA</name>
<feature type="region of interest" description="Disordered" evidence="1">
    <location>
        <begin position="66"/>
        <end position="87"/>
    </location>
</feature>
<dbReference type="STRING" id="63186.ZOBELLIA_4058"/>
<proteinExistence type="predicted"/>
<dbReference type="AlphaFoldDB" id="G0L2T9"/>